<accession>A0AAN1KFH6</accession>
<dbReference type="AlphaFoldDB" id="A0AAN1KFH6"/>
<sequence>MTLFKLFWLIGHLFGEYPVEFFCDFKVGCWGKDDHMCRARFCVLMPQTFFDLEWIFIESDQQRHMRVTETAHGNSLNFDAFAVCVHNINELLVRV</sequence>
<gene>
    <name evidence="1" type="ORF">BGL52_14310</name>
</gene>
<name>A0AAN1KFH6_LACCA</name>
<dbReference type="EMBL" id="CP017065">
    <property type="protein sequence ID" value="ARY92874.1"/>
    <property type="molecule type" value="Genomic_DNA"/>
</dbReference>
<evidence type="ECO:0000313" key="2">
    <source>
        <dbReference type="Proteomes" id="UP000195609"/>
    </source>
</evidence>
<evidence type="ECO:0000313" key="1">
    <source>
        <dbReference type="EMBL" id="ARY92874.1"/>
    </source>
</evidence>
<organism evidence="1 2">
    <name type="scientific">Lacticaseibacillus casei</name>
    <name type="common">Lactobacillus casei</name>
    <dbReference type="NCBI Taxonomy" id="1582"/>
    <lineage>
        <taxon>Bacteria</taxon>
        <taxon>Bacillati</taxon>
        <taxon>Bacillota</taxon>
        <taxon>Bacilli</taxon>
        <taxon>Lactobacillales</taxon>
        <taxon>Lactobacillaceae</taxon>
        <taxon>Lacticaseibacillus</taxon>
    </lineage>
</organism>
<protein>
    <submittedName>
        <fullName evidence="1">Uncharacterized protein</fullName>
    </submittedName>
</protein>
<reference evidence="1 2" key="1">
    <citation type="journal article" date="2017" name="Front. Immunol.">
        <title>Complete Genome Sequence of Lactobacillus casei LC5, a Potential Probiotics for Atopic Dermatitis.</title>
        <authorList>
            <person name="Kang J."/>
            <person name="Chung W.H."/>
            <person name="Lim T.J."/>
            <person name="Whon T.W."/>
            <person name="Lim S."/>
            <person name="Nam Y.D."/>
        </authorList>
    </citation>
    <scope>NUCLEOTIDE SEQUENCE [LARGE SCALE GENOMIC DNA]</scope>
    <source>
        <strain evidence="1 2">LC5</strain>
    </source>
</reference>
<proteinExistence type="predicted"/>
<dbReference type="Proteomes" id="UP000195609">
    <property type="component" value="Chromosome"/>
</dbReference>